<dbReference type="InterPro" id="IPR036869">
    <property type="entry name" value="J_dom_sf"/>
</dbReference>
<dbReference type="SMART" id="SM00271">
    <property type="entry name" value="DnaJ"/>
    <property type="match status" value="1"/>
</dbReference>
<dbReference type="Proteomes" id="UP001054837">
    <property type="component" value="Unassembled WGS sequence"/>
</dbReference>
<keyword evidence="4" id="KW-1185">Reference proteome</keyword>
<dbReference type="Pfam" id="PF00226">
    <property type="entry name" value="DnaJ"/>
    <property type="match status" value="1"/>
</dbReference>
<keyword evidence="1" id="KW-0143">Chaperone</keyword>
<dbReference type="SUPFAM" id="SSF46565">
    <property type="entry name" value="Chaperone J-domain"/>
    <property type="match status" value="1"/>
</dbReference>
<feature type="domain" description="J" evidence="2">
    <location>
        <begin position="18"/>
        <end position="86"/>
    </location>
</feature>
<proteinExistence type="predicted"/>
<reference evidence="3 4" key="1">
    <citation type="submission" date="2021-06" db="EMBL/GenBank/DDBJ databases">
        <title>Caerostris darwini draft genome.</title>
        <authorList>
            <person name="Kono N."/>
            <person name="Arakawa K."/>
        </authorList>
    </citation>
    <scope>NUCLEOTIDE SEQUENCE [LARGE SCALE GENOMIC DNA]</scope>
</reference>
<dbReference type="AlphaFoldDB" id="A0AAV4RHA6"/>
<evidence type="ECO:0000313" key="3">
    <source>
        <dbReference type="EMBL" id="GIY20091.1"/>
    </source>
</evidence>
<dbReference type="Gene3D" id="1.10.287.110">
    <property type="entry name" value="DnaJ domain"/>
    <property type="match status" value="1"/>
</dbReference>
<dbReference type="InterPro" id="IPR055225">
    <property type="entry name" value="DNAJC11-like_beta-barrel"/>
</dbReference>
<dbReference type="Pfam" id="PF22774">
    <property type="entry name" value="DNAJC11_beta-barrel"/>
    <property type="match status" value="1"/>
</dbReference>
<dbReference type="Pfam" id="PF11875">
    <property type="entry name" value="DnaJ-like_C11_C"/>
    <property type="match status" value="1"/>
</dbReference>
<dbReference type="InterPro" id="IPR052243">
    <property type="entry name" value="Mito_inner_membrane_organizer"/>
</dbReference>
<dbReference type="PROSITE" id="PS50076">
    <property type="entry name" value="DNAJ_2"/>
    <property type="match status" value="1"/>
</dbReference>
<dbReference type="InterPro" id="IPR001623">
    <property type="entry name" value="DnaJ_domain"/>
</dbReference>
<dbReference type="EMBL" id="BPLQ01006097">
    <property type="protein sequence ID" value="GIY20091.1"/>
    <property type="molecule type" value="Genomic_DNA"/>
</dbReference>
<dbReference type="PANTHER" id="PTHR44157:SF1">
    <property type="entry name" value="DNAJ HOMOLOG SUBFAMILY C MEMBER 11"/>
    <property type="match status" value="1"/>
</dbReference>
<dbReference type="GO" id="GO:0005739">
    <property type="term" value="C:mitochondrion"/>
    <property type="evidence" value="ECO:0007669"/>
    <property type="project" value="GOC"/>
</dbReference>
<dbReference type="CDD" id="cd22249">
    <property type="entry name" value="UDM1_RNF168_RNF169-like"/>
    <property type="match status" value="1"/>
</dbReference>
<organism evidence="3 4">
    <name type="scientific">Caerostris darwini</name>
    <dbReference type="NCBI Taxonomy" id="1538125"/>
    <lineage>
        <taxon>Eukaryota</taxon>
        <taxon>Metazoa</taxon>
        <taxon>Ecdysozoa</taxon>
        <taxon>Arthropoda</taxon>
        <taxon>Chelicerata</taxon>
        <taxon>Arachnida</taxon>
        <taxon>Araneae</taxon>
        <taxon>Araneomorphae</taxon>
        <taxon>Entelegynae</taxon>
        <taxon>Araneoidea</taxon>
        <taxon>Araneidae</taxon>
        <taxon>Caerostris</taxon>
    </lineage>
</organism>
<comment type="caution">
    <text evidence="3">The sequence shown here is derived from an EMBL/GenBank/DDBJ whole genome shotgun (WGS) entry which is preliminary data.</text>
</comment>
<dbReference type="PRINTS" id="PR00625">
    <property type="entry name" value="JDOMAIN"/>
</dbReference>
<sequence length="552" mass="62333">MDDSMPPENFEDLTLEEDYYAFLNLSKDASPEDITNAYRRLSRLYHPDKHRDPIQKKNAEILFNKTKTAYEVLNDPHQRAIYDTLGVRGLQTDGWQIVQRTKTPQEIREEYELLLREKEERRLQQRTNPKGTISIGVNATDFFETYDFDISAPSIEISSMSISQSVEAPLDTSHTLILNGSIATQNGTGSGNINCSWKKVFSTKSWFEGGIAAGNGLIFNLKGYRTLSKYCFGTIQSSFHFFGSSVSPGVELMLARQLARSTAGYITVKGGASSSVNTMLVYDAEKSHCVIGLQFGMQRSFFTMSYTRKLEDEGRLKGSIKFGLFGAILEYGCQKKVSKNSTIGAAMIIGIPTGVTLKLKINRANQTFLFPIMLSEELLPSAIFYGTAAPILGYFVLKKLYIDPYHEKQKRRETEKMKEANAQKMAERRKEAAIAVSLMQETYHRIKSEEEKKHGLIIILAVYGSTENISNLNPDQFDSQLDILDVTVQLQCLVKDSSLILPNRSKSNLPGFYDTCLGEDKQLRIDYHFRNIAHSITIADNEMLRIPRITDH</sequence>
<evidence type="ECO:0000259" key="2">
    <source>
        <dbReference type="PROSITE" id="PS50076"/>
    </source>
</evidence>
<evidence type="ECO:0000313" key="4">
    <source>
        <dbReference type="Proteomes" id="UP001054837"/>
    </source>
</evidence>
<dbReference type="GO" id="GO:0042407">
    <property type="term" value="P:cristae formation"/>
    <property type="evidence" value="ECO:0007669"/>
    <property type="project" value="TreeGrafter"/>
</dbReference>
<accession>A0AAV4RHA6</accession>
<evidence type="ECO:0000256" key="1">
    <source>
        <dbReference type="ARBA" id="ARBA00023186"/>
    </source>
</evidence>
<dbReference type="PANTHER" id="PTHR44157">
    <property type="entry name" value="DNAJ HOMOLOG SUBFAMILY C MEMBER 11"/>
    <property type="match status" value="1"/>
</dbReference>
<name>A0AAV4RHA6_9ARAC</name>
<dbReference type="CDD" id="cd06257">
    <property type="entry name" value="DnaJ"/>
    <property type="match status" value="1"/>
</dbReference>
<gene>
    <name evidence="3" type="primary">DNAJC11</name>
    <name evidence="3" type="ORF">CDAR_90011</name>
</gene>
<protein>
    <submittedName>
        <fullName evidence="3">DnaJ homolog subfamily C member 11</fullName>
    </submittedName>
</protein>
<dbReference type="InterPro" id="IPR024586">
    <property type="entry name" value="DnaJ-like_C11_C"/>
</dbReference>